<proteinExistence type="inferred from homology"/>
<dbReference type="PANTHER" id="PTHR30511:SF0">
    <property type="entry name" value="ALANINE RACEMASE, CATABOLIC-RELATED"/>
    <property type="match status" value="1"/>
</dbReference>
<evidence type="ECO:0000256" key="1">
    <source>
        <dbReference type="ARBA" id="ARBA00001933"/>
    </source>
</evidence>
<feature type="binding site" evidence="4 6">
    <location>
        <position position="139"/>
    </location>
    <ligand>
        <name>substrate</name>
    </ligand>
</feature>
<dbReference type="FunFam" id="3.20.20.10:FF:000002">
    <property type="entry name" value="Alanine racemase"/>
    <property type="match status" value="1"/>
</dbReference>
<name>A0A7W9W3S3_9FIRM</name>
<reference evidence="8 9" key="1">
    <citation type="submission" date="2020-08" db="EMBL/GenBank/DDBJ databases">
        <title>Genomic Encyclopedia of Type Strains, Phase IV (KMG-IV): sequencing the most valuable type-strain genomes for metagenomic binning, comparative biology and taxonomic classification.</title>
        <authorList>
            <person name="Goeker M."/>
        </authorList>
    </citation>
    <scope>NUCLEOTIDE SEQUENCE [LARGE SCALE GENOMIC DNA]</scope>
    <source>
        <strain evidence="8 9">DSM 17245</strain>
    </source>
</reference>
<dbReference type="GeneID" id="85015828"/>
<evidence type="ECO:0000256" key="4">
    <source>
        <dbReference type="HAMAP-Rule" id="MF_01201"/>
    </source>
</evidence>
<accession>A0A7W9W3S3</accession>
<feature type="modified residue" description="N6-(pyridoxal phosphate)lysine" evidence="4 5">
    <location>
        <position position="42"/>
    </location>
</feature>
<dbReference type="PANTHER" id="PTHR30511">
    <property type="entry name" value="ALANINE RACEMASE"/>
    <property type="match status" value="1"/>
</dbReference>
<evidence type="ECO:0000256" key="2">
    <source>
        <dbReference type="ARBA" id="ARBA00022898"/>
    </source>
</evidence>
<comment type="cofactor">
    <cofactor evidence="1 4 5">
        <name>pyridoxal 5'-phosphate</name>
        <dbReference type="ChEBI" id="CHEBI:597326"/>
    </cofactor>
</comment>
<feature type="domain" description="Alanine racemase C-terminal" evidence="7">
    <location>
        <begin position="249"/>
        <end position="375"/>
    </location>
</feature>
<dbReference type="SUPFAM" id="SSF51419">
    <property type="entry name" value="PLP-binding barrel"/>
    <property type="match status" value="1"/>
</dbReference>
<dbReference type="InterPro" id="IPR000821">
    <property type="entry name" value="Ala_racemase"/>
</dbReference>
<evidence type="ECO:0000313" key="8">
    <source>
        <dbReference type="EMBL" id="MBB6042319.1"/>
    </source>
</evidence>
<feature type="binding site" evidence="4 6">
    <location>
        <position position="318"/>
    </location>
    <ligand>
        <name>substrate</name>
    </ligand>
</feature>
<dbReference type="Gene3D" id="3.20.20.10">
    <property type="entry name" value="Alanine racemase"/>
    <property type="match status" value="1"/>
</dbReference>
<dbReference type="EC" id="5.1.1.1" evidence="4"/>
<dbReference type="Pfam" id="PF01168">
    <property type="entry name" value="Ala_racemase_N"/>
    <property type="match status" value="1"/>
</dbReference>
<dbReference type="GO" id="GO:0005829">
    <property type="term" value="C:cytosol"/>
    <property type="evidence" value="ECO:0007669"/>
    <property type="project" value="TreeGrafter"/>
</dbReference>
<evidence type="ECO:0000313" key="9">
    <source>
        <dbReference type="Proteomes" id="UP000522163"/>
    </source>
</evidence>
<evidence type="ECO:0000256" key="6">
    <source>
        <dbReference type="PIRSR" id="PIRSR600821-52"/>
    </source>
</evidence>
<feature type="active site" description="Proton acceptor; specific for D-alanine" evidence="4">
    <location>
        <position position="42"/>
    </location>
</feature>
<dbReference type="CDD" id="cd00430">
    <property type="entry name" value="PLPDE_III_AR"/>
    <property type="match status" value="1"/>
</dbReference>
<dbReference type="RefSeq" id="WP_183684796.1">
    <property type="nucleotide sequence ID" value="NZ_JACHHH010000014.1"/>
</dbReference>
<dbReference type="SMART" id="SM01005">
    <property type="entry name" value="Ala_racemase_C"/>
    <property type="match status" value="1"/>
</dbReference>
<dbReference type="GO" id="GO:0008784">
    <property type="term" value="F:alanine racemase activity"/>
    <property type="evidence" value="ECO:0007669"/>
    <property type="project" value="UniProtKB-UniRule"/>
</dbReference>
<dbReference type="HAMAP" id="MF_01201">
    <property type="entry name" value="Ala_racemase"/>
    <property type="match status" value="1"/>
</dbReference>
<comment type="caution">
    <text evidence="8">The sequence shown here is derived from an EMBL/GenBank/DDBJ whole genome shotgun (WGS) entry which is preliminary data.</text>
</comment>
<dbReference type="SUPFAM" id="SSF50621">
    <property type="entry name" value="Alanine racemase C-terminal domain-like"/>
    <property type="match status" value="1"/>
</dbReference>
<comment type="pathway">
    <text evidence="4">Amino-acid biosynthesis; D-alanine biosynthesis; D-alanine from L-alanine: step 1/1.</text>
</comment>
<dbReference type="InterPro" id="IPR029066">
    <property type="entry name" value="PLP-binding_barrel"/>
</dbReference>
<feature type="active site" description="Proton acceptor; specific for L-alanine" evidence="4">
    <location>
        <position position="270"/>
    </location>
</feature>
<dbReference type="InterPro" id="IPR011079">
    <property type="entry name" value="Ala_racemase_C"/>
</dbReference>
<organism evidence="8 9">
    <name type="scientific">Oribacterium sinus</name>
    <dbReference type="NCBI Taxonomy" id="237576"/>
    <lineage>
        <taxon>Bacteria</taxon>
        <taxon>Bacillati</taxon>
        <taxon>Bacillota</taxon>
        <taxon>Clostridia</taxon>
        <taxon>Lachnospirales</taxon>
        <taxon>Lachnospiraceae</taxon>
        <taxon>Oribacterium</taxon>
    </lineage>
</organism>
<keyword evidence="2 4" id="KW-0663">Pyridoxal phosphate</keyword>
<dbReference type="InterPro" id="IPR009006">
    <property type="entry name" value="Ala_racemase/Decarboxylase_C"/>
</dbReference>
<dbReference type="EMBL" id="JACHHH010000014">
    <property type="protein sequence ID" value="MBB6042319.1"/>
    <property type="molecule type" value="Genomic_DNA"/>
</dbReference>
<dbReference type="Pfam" id="PF00842">
    <property type="entry name" value="Ala_racemase_C"/>
    <property type="match status" value="1"/>
</dbReference>
<dbReference type="UniPathway" id="UPA00042">
    <property type="reaction ID" value="UER00497"/>
</dbReference>
<dbReference type="PRINTS" id="PR00992">
    <property type="entry name" value="ALARACEMASE"/>
</dbReference>
<dbReference type="GO" id="GO:0030170">
    <property type="term" value="F:pyridoxal phosphate binding"/>
    <property type="evidence" value="ECO:0007669"/>
    <property type="project" value="UniProtKB-UniRule"/>
</dbReference>
<comment type="similarity">
    <text evidence="4">Belongs to the alanine racemase family.</text>
</comment>
<evidence type="ECO:0000259" key="7">
    <source>
        <dbReference type="SMART" id="SM01005"/>
    </source>
</evidence>
<dbReference type="AlphaFoldDB" id="A0A7W9W3S3"/>
<keyword evidence="3 4" id="KW-0413">Isomerase</keyword>
<dbReference type="GO" id="GO:0030632">
    <property type="term" value="P:D-alanine biosynthetic process"/>
    <property type="evidence" value="ECO:0007669"/>
    <property type="project" value="UniProtKB-UniRule"/>
</dbReference>
<evidence type="ECO:0000256" key="5">
    <source>
        <dbReference type="PIRSR" id="PIRSR600821-50"/>
    </source>
</evidence>
<comment type="function">
    <text evidence="4">Catalyzes the interconversion of L-alanine and D-alanine. May also act on other amino acids.</text>
</comment>
<gene>
    <name evidence="8" type="ORF">HNQ46_002315</name>
</gene>
<comment type="catalytic activity">
    <reaction evidence="4">
        <text>L-alanine = D-alanine</text>
        <dbReference type="Rhea" id="RHEA:20249"/>
        <dbReference type="ChEBI" id="CHEBI:57416"/>
        <dbReference type="ChEBI" id="CHEBI:57972"/>
        <dbReference type="EC" id="5.1.1.1"/>
    </reaction>
</comment>
<protein>
    <recommendedName>
        <fullName evidence="4">Alanine racemase</fullName>
        <ecNumber evidence="4">5.1.1.1</ecNumber>
    </recommendedName>
</protein>
<dbReference type="NCBIfam" id="TIGR00492">
    <property type="entry name" value="alr"/>
    <property type="match status" value="1"/>
</dbReference>
<evidence type="ECO:0000256" key="3">
    <source>
        <dbReference type="ARBA" id="ARBA00023235"/>
    </source>
</evidence>
<dbReference type="Gene3D" id="2.40.37.10">
    <property type="entry name" value="Lyase, Ornithine Decarboxylase, Chain A, domain 1"/>
    <property type="match status" value="1"/>
</dbReference>
<sequence length="400" mass="44667">MCLGRESYGRTYAVVELSYLQDNIKAVKSHLRKGMQFCAVVKMDAYGHGIVEVARAVEEECALFGVATIEEGIILRKGGITTPILILGVVPKGQYRSLWHYDIMPSLFTREQGEALSAISKKEGKSLPCHLALDTGMGRIGIQVEKEGAVELGLELFSLTGIEICGIFSHFACCDDRDKSYTEMQERRFADYLKALEERGVKLPLCHLSNSSGILEGRGVQYDMVRDGIAMYGLYPSKDMERKLPLKQVLSWKAKISHIKEVPTGEAISYGASFIAKEPILVATVPVGYGDGYPRVLSNKAKVLVGGKPCPILGRVCMDQFMIDVSHTEAEIFQEVTLLGQEGEEEISLYDWEEWGVFSYEFLCNLGNRVPRVYKMKGKWVGTYDPLSSLHIEEYQEEES</sequence>
<dbReference type="InterPro" id="IPR001608">
    <property type="entry name" value="Ala_racemase_N"/>
</dbReference>
<dbReference type="Proteomes" id="UP000522163">
    <property type="component" value="Unassembled WGS sequence"/>
</dbReference>